<proteinExistence type="predicted"/>
<organism evidence="2 3">
    <name type="scientific">Paramecium sonneborni</name>
    <dbReference type="NCBI Taxonomy" id="65129"/>
    <lineage>
        <taxon>Eukaryota</taxon>
        <taxon>Sar</taxon>
        <taxon>Alveolata</taxon>
        <taxon>Ciliophora</taxon>
        <taxon>Intramacronucleata</taxon>
        <taxon>Oligohymenophorea</taxon>
        <taxon>Peniculida</taxon>
        <taxon>Parameciidae</taxon>
        <taxon>Paramecium</taxon>
    </lineage>
</organism>
<dbReference type="AlphaFoldDB" id="A0A8S1QZD8"/>
<gene>
    <name evidence="2" type="ORF">PSON_ATCC_30995.1.T1290054</name>
</gene>
<accession>A0A8S1QZD8</accession>
<dbReference type="OrthoDB" id="10329085at2759"/>
<name>A0A8S1QZD8_9CILI</name>
<dbReference type="EMBL" id="CAJJDN010000129">
    <property type="protein sequence ID" value="CAD8120958.1"/>
    <property type="molecule type" value="Genomic_DNA"/>
</dbReference>
<feature type="region of interest" description="Disordered" evidence="1">
    <location>
        <begin position="59"/>
        <end position="82"/>
    </location>
</feature>
<evidence type="ECO:0000313" key="2">
    <source>
        <dbReference type="EMBL" id="CAD8120958.1"/>
    </source>
</evidence>
<sequence>MQSLLFKNLQNQLKIYLYSRQSIRSVSSCNSKKSIEIKENRKKENARIQTKLSQITSTFDKQNCKTSPRSGRTQAKPIQNQEKSLNVKPIQNYKLQNQGYQRHKSLQQPQKEEIKVKNMIQQYQQVLDKLLPLIKQDKLNK</sequence>
<evidence type="ECO:0000313" key="3">
    <source>
        <dbReference type="Proteomes" id="UP000692954"/>
    </source>
</evidence>
<keyword evidence="3" id="KW-1185">Reference proteome</keyword>
<protein>
    <submittedName>
        <fullName evidence="2">Uncharacterized protein</fullName>
    </submittedName>
</protein>
<dbReference type="Proteomes" id="UP000692954">
    <property type="component" value="Unassembled WGS sequence"/>
</dbReference>
<reference evidence="2" key="1">
    <citation type="submission" date="2021-01" db="EMBL/GenBank/DDBJ databases">
        <authorList>
            <consortium name="Genoscope - CEA"/>
            <person name="William W."/>
        </authorList>
    </citation>
    <scope>NUCLEOTIDE SEQUENCE</scope>
</reference>
<evidence type="ECO:0000256" key="1">
    <source>
        <dbReference type="SAM" id="MobiDB-lite"/>
    </source>
</evidence>
<comment type="caution">
    <text evidence="2">The sequence shown here is derived from an EMBL/GenBank/DDBJ whole genome shotgun (WGS) entry which is preliminary data.</text>
</comment>